<evidence type="ECO:0000313" key="11">
    <source>
        <dbReference type="EMBL" id="NOG30960.1"/>
    </source>
</evidence>
<evidence type="ECO:0000313" key="12">
    <source>
        <dbReference type="Proteomes" id="UP000588806"/>
    </source>
</evidence>
<evidence type="ECO:0000256" key="5">
    <source>
        <dbReference type="ARBA" id="ARBA00022909"/>
    </source>
</evidence>
<keyword evidence="4" id="KW-0663">Pyridoxal phosphate</keyword>
<comment type="caution">
    <text evidence="11">The sequence shown here is derived from an EMBL/GenBank/DDBJ whole genome shotgun (WGS) entry which is preliminary data.</text>
</comment>
<evidence type="ECO:0000256" key="6">
    <source>
        <dbReference type="ARBA" id="ARBA00023239"/>
    </source>
</evidence>
<evidence type="ECO:0000256" key="1">
    <source>
        <dbReference type="ARBA" id="ARBA00001933"/>
    </source>
</evidence>
<evidence type="ECO:0000256" key="2">
    <source>
        <dbReference type="ARBA" id="ARBA00009320"/>
    </source>
</evidence>
<dbReference type="InterPro" id="IPR036038">
    <property type="entry name" value="Aminotransferase-like"/>
</dbReference>
<dbReference type="Gene3D" id="3.20.10.10">
    <property type="entry name" value="D-amino Acid Aminotransferase, subunit A, domain 2"/>
    <property type="match status" value="1"/>
</dbReference>
<sequence length="272" mass="29885">MSTLATVPFDDRGLAYGDGVFETVLLRDGLPVLWQYHRARLLRGCAVLAIPPPSEQALEACWQASESQASDPGLEVLKIIVTRGSGGRGYACPPDPTPRLLNHRVPFTPIPQRWKEGVSVCVCQLRLGHQPLLAGIKHLNRLENVMARREWQHPAIAEGLLADQQGNLIEATSMNVFWQQGGQLWTPRLKECGVAGTLRAALLDLGWVKEGSLPLSSLYDVERLWVANSVQGVWPVTKLVSTAGETLQRWPLAADDSLQALAHPLMGYPPDQ</sequence>
<dbReference type="RefSeq" id="WP_171701403.1">
    <property type="nucleotide sequence ID" value="NZ_JABFHI010000001.1"/>
</dbReference>
<dbReference type="GO" id="GO:0030170">
    <property type="term" value="F:pyridoxal phosphate binding"/>
    <property type="evidence" value="ECO:0007669"/>
    <property type="project" value="InterPro"/>
</dbReference>
<proteinExistence type="inferred from homology"/>
<evidence type="ECO:0000256" key="9">
    <source>
        <dbReference type="ARBA" id="ARBA00049529"/>
    </source>
</evidence>
<dbReference type="InterPro" id="IPR043131">
    <property type="entry name" value="BCAT-like_N"/>
</dbReference>
<dbReference type="InterPro" id="IPR017824">
    <property type="entry name" value="Aminodeoxychorismate_lyase_IV"/>
</dbReference>
<name>A0A7Y3XA97_9GAMM</name>
<comment type="subunit">
    <text evidence="3">Homodimer.</text>
</comment>
<dbReference type="Gene3D" id="3.30.470.10">
    <property type="match status" value="1"/>
</dbReference>
<dbReference type="EC" id="4.1.3.38" evidence="8 10"/>
<comment type="catalytic activity">
    <reaction evidence="9">
        <text>4-amino-4-deoxychorismate = 4-aminobenzoate + pyruvate + H(+)</text>
        <dbReference type="Rhea" id="RHEA:16201"/>
        <dbReference type="ChEBI" id="CHEBI:15361"/>
        <dbReference type="ChEBI" id="CHEBI:15378"/>
        <dbReference type="ChEBI" id="CHEBI:17836"/>
        <dbReference type="ChEBI" id="CHEBI:58406"/>
        <dbReference type="EC" id="4.1.3.38"/>
    </reaction>
</comment>
<dbReference type="NCBIfam" id="TIGR03461">
    <property type="entry name" value="pabC_Proteo"/>
    <property type="match status" value="1"/>
</dbReference>
<comment type="cofactor">
    <cofactor evidence="1">
        <name>pyridoxal 5'-phosphate</name>
        <dbReference type="ChEBI" id="CHEBI:597326"/>
    </cofactor>
</comment>
<dbReference type="Proteomes" id="UP000588806">
    <property type="component" value="Unassembled WGS sequence"/>
</dbReference>
<evidence type="ECO:0000256" key="10">
    <source>
        <dbReference type="NCBIfam" id="TIGR03461"/>
    </source>
</evidence>
<dbReference type="GO" id="GO:0005829">
    <property type="term" value="C:cytosol"/>
    <property type="evidence" value="ECO:0007669"/>
    <property type="project" value="TreeGrafter"/>
</dbReference>
<dbReference type="GO" id="GO:0008153">
    <property type="term" value="P:4-aminobenzoate biosynthetic process"/>
    <property type="evidence" value="ECO:0007669"/>
    <property type="project" value="UniProtKB-UniRule"/>
</dbReference>
<dbReference type="PANTHER" id="PTHR42743">
    <property type="entry name" value="AMINO-ACID AMINOTRANSFERASE"/>
    <property type="match status" value="1"/>
</dbReference>
<evidence type="ECO:0000256" key="3">
    <source>
        <dbReference type="ARBA" id="ARBA00011738"/>
    </source>
</evidence>
<dbReference type="AlphaFoldDB" id="A0A7Y3XA97"/>
<dbReference type="InterPro" id="IPR043132">
    <property type="entry name" value="BCAT-like_C"/>
</dbReference>
<dbReference type="GO" id="GO:0008696">
    <property type="term" value="F:4-amino-4-deoxychorismate lyase activity"/>
    <property type="evidence" value="ECO:0007669"/>
    <property type="project" value="UniProtKB-UniRule"/>
</dbReference>
<evidence type="ECO:0000256" key="8">
    <source>
        <dbReference type="ARBA" id="ARBA00035676"/>
    </source>
</evidence>
<keyword evidence="6 11" id="KW-0456">Lyase</keyword>
<comment type="similarity">
    <text evidence="2">Belongs to the class-IV pyridoxal-phosphate-dependent aminotransferase family.</text>
</comment>
<accession>A0A7Y3XA97</accession>
<keyword evidence="5" id="KW-0289">Folate biosynthesis</keyword>
<reference evidence="11 12" key="1">
    <citation type="submission" date="2020-05" db="EMBL/GenBank/DDBJ databases">
        <authorList>
            <person name="Ruan W."/>
            <person name="Jeon C.O."/>
            <person name="Chun B.H."/>
        </authorList>
    </citation>
    <scope>NUCLEOTIDE SEQUENCE [LARGE SCALE GENOMIC DNA]</scope>
    <source>
        <strain evidence="11 12">TBZ9</strain>
    </source>
</reference>
<evidence type="ECO:0000256" key="7">
    <source>
        <dbReference type="ARBA" id="ARBA00035633"/>
    </source>
</evidence>
<dbReference type="InterPro" id="IPR001544">
    <property type="entry name" value="Aminotrans_IV"/>
</dbReference>
<dbReference type="Pfam" id="PF01063">
    <property type="entry name" value="Aminotran_4"/>
    <property type="match status" value="1"/>
</dbReference>
<dbReference type="GO" id="GO:0046656">
    <property type="term" value="P:folic acid biosynthetic process"/>
    <property type="evidence" value="ECO:0007669"/>
    <property type="project" value="UniProtKB-KW"/>
</dbReference>
<gene>
    <name evidence="11" type="primary">pabC</name>
    <name evidence="11" type="ORF">HLB35_02825</name>
</gene>
<dbReference type="EMBL" id="JABFHI010000001">
    <property type="protein sequence ID" value="NOG30960.1"/>
    <property type="molecule type" value="Genomic_DNA"/>
</dbReference>
<dbReference type="InterPro" id="IPR050571">
    <property type="entry name" value="Class-IV_PLP-Dep_Aminotrnsfr"/>
</dbReference>
<dbReference type="SUPFAM" id="SSF56752">
    <property type="entry name" value="D-aminoacid aminotransferase-like PLP-dependent enzymes"/>
    <property type="match status" value="1"/>
</dbReference>
<evidence type="ECO:0000256" key="4">
    <source>
        <dbReference type="ARBA" id="ARBA00022898"/>
    </source>
</evidence>
<dbReference type="PANTHER" id="PTHR42743:SF2">
    <property type="entry name" value="AMINODEOXYCHORISMATE LYASE"/>
    <property type="match status" value="1"/>
</dbReference>
<protein>
    <recommendedName>
        <fullName evidence="8 10">Aminodeoxychorismate lyase</fullName>
        <ecNumber evidence="8 10">4.1.3.38</ecNumber>
    </recommendedName>
</protein>
<reference evidence="11 12" key="2">
    <citation type="submission" date="2020-06" db="EMBL/GenBank/DDBJ databases">
        <title>Halomonas songnenensis sp. nov., a moderately halophilic bacterium isolated from saline and alkaline soils.</title>
        <authorList>
            <person name="Jiang J."/>
            <person name="Pan Y."/>
        </authorList>
    </citation>
    <scope>NUCLEOTIDE SEQUENCE [LARGE SCALE GENOMIC DNA]</scope>
    <source>
        <strain evidence="11 12">TBZ9</strain>
    </source>
</reference>
<comment type="pathway">
    <text evidence="7">Cofactor biosynthesis; tetrahydrofolate biosynthesis; 4-aminobenzoate from chorismate: step 2/2.</text>
</comment>
<keyword evidence="12" id="KW-1185">Reference proteome</keyword>
<organism evidence="11 12">
    <name type="scientific">Vreelandella azerica</name>
    <dbReference type="NCBI Taxonomy" id="2732867"/>
    <lineage>
        <taxon>Bacteria</taxon>
        <taxon>Pseudomonadati</taxon>
        <taxon>Pseudomonadota</taxon>
        <taxon>Gammaproteobacteria</taxon>
        <taxon>Oceanospirillales</taxon>
        <taxon>Halomonadaceae</taxon>
        <taxon>Vreelandella</taxon>
    </lineage>
</organism>